<evidence type="ECO:0000313" key="6">
    <source>
        <dbReference type="EMBL" id="RDI68568.1"/>
    </source>
</evidence>
<keyword evidence="7" id="KW-1185">Reference proteome</keyword>
<comment type="subcellular location">
    <subcellularLocation>
        <location evidence="1">Membrane</location>
        <topology evidence="1">Multi-pass membrane protein</topology>
    </subcellularLocation>
</comment>
<name>A0A370ICY4_9NOCA</name>
<dbReference type="GO" id="GO:0016020">
    <property type="term" value="C:membrane"/>
    <property type="evidence" value="ECO:0007669"/>
    <property type="project" value="UniProtKB-SubCell"/>
</dbReference>
<dbReference type="EMBL" id="QQBC01000001">
    <property type="protein sequence ID" value="RDI68568.1"/>
    <property type="molecule type" value="Genomic_DNA"/>
</dbReference>
<reference evidence="6 7" key="1">
    <citation type="submission" date="2018-07" db="EMBL/GenBank/DDBJ databases">
        <title>Genomic Encyclopedia of Type Strains, Phase IV (KMG-IV): sequencing the most valuable type-strain genomes for metagenomic binning, comparative biology and taxonomic classification.</title>
        <authorList>
            <person name="Goeker M."/>
        </authorList>
    </citation>
    <scope>NUCLEOTIDE SEQUENCE [LARGE SCALE GENOMIC DNA]</scope>
    <source>
        <strain evidence="6 7">DSM 44290</strain>
    </source>
</reference>
<sequence length="79" mass="8728">MDASISPRAHAIPYRAIGYWVATAVIVAELAVGGVWDIARIDLVREVITHLGYPTYFLILLGIWKILGAAAIIAPRDRW</sequence>
<feature type="transmembrane region" description="Helical" evidence="5">
    <location>
        <begin position="56"/>
        <end position="74"/>
    </location>
</feature>
<gene>
    <name evidence="6" type="ORF">DFR76_101103</name>
</gene>
<dbReference type="AlphaFoldDB" id="A0A370ICY4"/>
<dbReference type="RefSeq" id="WP_245996846.1">
    <property type="nucleotide sequence ID" value="NZ_QQBC01000001.1"/>
</dbReference>
<keyword evidence="4 5" id="KW-0472">Membrane</keyword>
<evidence type="ECO:0000256" key="4">
    <source>
        <dbReference type="ARBA" id="ARBA00023136"/>
    </source>
</evidence>
<evidence type="ECO:0000313" key="7">
    <source>
        <dbReference type="Proteomes" id="UP000254869"/>
    </source>
</evidence>
<evidence type="ECO:0000256" key="1">
    <source>
        <dbReference type="ARBA" id="ARBA00004141"/>
    </source>
</evidence>
<proteinExistence type="predicted"/>
<accession>A0A370ICY4</accession>
<feature type="transmembrane region" description="Helical" evidence="5">
    <location>
        <begin position="12"/>
        <end position="36"/>
    </location>
</feature>
<keyword evidence="3 5" id="KW-1133">Transmembrane helix</keyword>
<dbReference type="Pfam" id="PF13564">
    <property type="entry name" value="DoxX_2"/>
    <property type="match status" value="1"/>
</dbReference>
<protein>
    <submittedName>
        <fullName evidence="6">DoxX-like protein</fullName>
    </submittedName>
</protein>
<evidence type="ECO:0000256" key="5">
    <source>
        <dbReference type="SAM" id="Phobius"/>
    </source>
</evidence>
<dbReference type="STRING" id="1210086.GCA_001613105_04810"/>
<evidence type="ECO:0000256" key="2">
    <source>
        <dbReference type="ARBA" id="ARBA00022692"/>
    </source>
</evidence>
<comment type="caution">
    <text evidence="6">The sequence shown here is derived from an EMBL/GenBank/DDBJ whole genome shotgun (WGS) entry which is preliminary data.</text>
</comment>
<evidence type="ECO:0000256" key="3">
    <source>
        <dbReference type="ARBA" id="ARBA00022989"/>
    </source>
</evidence>
<dbReference type="InterPro" id="IPR032808">
    <property type="entry name" value="DoxX"/>
</dbReference>
<organism evidence="6 7">
    <name type="scientific">Nocardia pseudobrasiliensis</name>
    <dbReference type="NCBI Taxonomy" id="45979"/>
    <lineage>
        <taxon>Bacteria</taxon>
        <taxon>Bacillati</taxon>
        <taxon>Actinomycetota</taxon>
        <taxon>Actinomycetes</taxon>
        <taxon>Mycobacteriales</taxon>
        <taxon>Nocardiaceae</taxon>
        <taxon>Nocardia</taxon>
    </lineage>
</organism>
<dbReference type="Proteomes" id="UP000254869">
    <property type="component" value="Unassembled WGS sequence"/>
</dbReference>
<keyword evidence="2 5" id="KW-0812">Transmembrane</keyword>